<dbReference type="EC" id="1.-.-.-" evidence="2"/>
<dbReference type="Gene3D" id="3.20.20.100">
    <property type="entry name" value="NADP-dependent oxidoreductase domain"/>
    <property type="match status" value="1"/>
</dbReference>
<dbReference type="InterPro" id="IPR023210">
    <property type="entry name" value="NADP_OxRdtase_dom"/>
</dbReference>
<dbReference type="RefSeq" id="WP_379936034.1">
    <property type="nucleotide sequence ID" value="NZ_JBHTHY010000014.1"/>
</dbReference>
<keyword evidence="2" id="KW-0560">Oxidoreductase</keyword>
<reference evidence="3" key="1">
    <citation type="journal article" date="2019" name="Int. J. Syst. Evol. Microbiol.">
        <title>The Global Catalogue of Microorganisms (GCM) 10K type strain sequencing project: providing services to taxonomists for standard genome sequencing and annotation.</title>
        <authorList>
            <consortium name="The Broad Institute Genomics Platform"/>
            <consortium name="The Broad Institute Genome Sequencing Center for Infectious Disease"/>
            <person name="Wu L."/>
            <person name="Ma J."/>
        </authorList>
    </citation>
    <scope>NUCLEOTIDE SEQUENCE [LARGE SCALE GENOMIC DNA]</scope>
    <source>
        <strain evidence="3">CCUG 61948</strain>
    </source>
</reference>
<dbReference type="PANTHER" id="PTHR43364:SF1">
    <property type="entry name" value="OXIDOREDUCTASE YDHF"/>
    <property type="match status" value="1"/>
</dbReference>
<evidence type="ECO:0000259" key="1">
    <source>
        <dbReference type="Pfam" id="PF00248"/>
    </source>
</evidence>
<feature type="domain" description="NADP-dependent oxidoreductase" evidence="1">
    <location>
        <begin position="9"/>
        <end position="277"/>
    </location>
</feature>
<sequence>MNNTIDYSRIIAGTMTWGDWGKQLSKREMENRIQSCLAFDISTFDHADIYGDYTTEEQFGRAFSACGIDREDIQLISKCGIQLNAKSRNNTVKHYDYGSEYIIRSAERSLRSLQTEYLDMLLLHRPSPLMQPDEIAAAITQLKKEGKIRRFGVSNFNSAQIALIETMIPVESNQIEFSLTSNGAMDNGTLDDCMVNKRLAMSWSPLGNYFKENSMQSKRIKKAIKPLCKKYAATEDQLLLNWVLKHPAEVHPVVGTTDAVRLGLAMKALTIEMELEDWFKLLEASNGHVVA</sequence>
<dbReference type="SUPFAM" id="SSF51430">
    <property type="entry name" value="NAD(P)-linked oxidoreductase"/>
    <property type="match status" value="1"/>
</dbReference>
<dbReference type="PANTHER" id="PTHR43364">
    <property type="entry name" value="NADH-SPECIFIC METHYLGLYOXAL REDUCTASE-RELATED"/>
    <property type="match status" value="1"/>
</dbReference>
<name>A0ABW3B877_9FLAO</name>
<organism evidence="2 3">
    <name type="scientific">Maribacter chungangensis</name>
    <dbReference type="NCBI Taxonomy" id="1069117"/>
    <lineage>
        <taxon>Bacteria</taxon>
        <taxon>Pseudomonadati</taxon>
        <taxon>Bacteroidota</taxon>
        <taxon>Flavobacteriia</taxon>
        <taxon>Flavobacteriales</taxon>
        <taxon>Flavobacteriaceae</taxon>
        <taxon>Maribacter</taxon>
    </lineage>
</organism>
<dbReference type="EMBL" id="JBHTHY010000014">
    <property type="protein sequence ID" value="MFD0799131.1"/>
    <property type="molecule type" value="Genomic_DNA"/>
</dbReference>
<comment type="caution">
    <text evidence="2">The sequence shown here is derived from an EMBL/GenBank/DDBJ whole genome shotgun (WGS) entry which is preliminary data.</text>
</comment>
<dbReference type="InterPro" id="IPR036812">
    <property type="entry name" value="NAD(P)_OxRdtase_dom_sf"/>
</dbReference>
<dbReference type="InterPro" id="IPR050523">
    <property type="entry name" value="AKR_Detox_Biosynth"/>
</dbReference>
<evidence type="ECO:0000313" key="2">
    <source>
        <dbReference type="EMBL" id="MFD0799131.1"/>
    </source>
</evidence>
<accession>A0ABW3B877</accession>
<protein>
    <submittedName>
        <fullName evidence="2">Aldo/keto reductase family oxidoreductase</fullName>
        <ecNumber evidence="2">1.-.-.-</ecNumber>
    </submittedName>
</protein>
<proteinExistence type="predicted"/>
<dbReference type="Proteomes" id="UP001597012">
    <property type="component" value="Unassembled WGS sequence"/>
</dbReference>
<dbReference type="PRINTS" id="PR00069">
    <property type="entry name" value="ALDKETRDTASE"/>
</dbReference>
<gene>
    <name evidence="2" type="ORF">ACFQZJ_16775</name>
</gene>
<dbReference type="Pfam" id="PF00248">
    <property type="entry name" value="Aldo_ket_red"/>
    <property type="match status" value="1"/>
</dbReference>
<evidence type="ECO:0000313" key="3">
    <source>
        <dbReference type="Proteomes" id="UP001597012"/>
    </source>
</evidence>
<dbReference type="GO" id="GO:0016491">
    <property type="term" value="F:oxidoreductase activity"/>
    <property type="evidence" value="ECO:0007669"/>
    <property type="project" value="UniProtKB-KW"/>
</dbReference>
<keyword evidence="3" id="KW-1185">Reference proteome</keyword>
<dbReference type="InterPro" id="IPR020471">
    <property type="entry name" value="AKR"/>
</dbReference>